<dbReference type="Proteomes" id="UP001256827">
    <property type="component" value="Chromosome"/>
</dbReference>
<keyword evidence="3" id="KW-1185">Reference proteome</keyword>
<proteinExistence type="predicted"/>
<feature type="region of interest" description="Disordered" evidence="1">
    <location>
        <begin position="263"/>
        <end position="288"/>
    </location>
</feature>
<protein>
    <submittedName>
        <fullName evidence="2">Uncharacterized protein</fullName>
    </submittedName>
</protein>
<name>A0ABY9T505_BREBE</name>
<feature type="compositionally biased region" description="Basic and acidic residues" evidence="1">
    <location>
        <begin position="568"/>
        <end position="578"/>
    </location>
</feature>
<dbReference type="EMBL" id="CP134050">
    <property type="protein sequence ID" value="WNC15170.1"/>
    <property type="molecule type" value="Genomic_DNA"/>
</dbReference>
<organism evidence="2 3">
    <name type="scientific">Brevibacillus brevis</name>
    <name type="common">Bacillus brevis</name>
    <dbReference type="NCBI Taxonomy" id="1393"/>
    <lineage>
        <taxon>Bacteria</taxon>
        <taxon>Bacillati</taxon>
        <taxon>Bacillota</taxon>
        <taxon>Bacilli</taxon>
        <taxon>Bacillales</taxon>
        <taxon>Paenibacillaceae</taxon>
        <taxon>Brevibacillus</taxon>
    </lineage>
</organism>
<sequence>MDDPHQLPVHDQHVGRVFGNIRAGPEGDSDIGRGQCRSVIDPVPDHGDGFPFLLQLFDDLHLFCRQPARVHPLNPGLSGHTPCRQLIVPRDHHDGFSQLFQALDSHPGIVLERIRQSDIPRQLMIDRHQHDDPPLPSMHADTLLNRRDVDVVAVHQLGRTYDDRPVAYVGDDTVSRQRRERGRSRHTDPPALHIGDDRSGQRMLGRGLRRRHQAHELLFFPVCGVDLHDLVLAFGQGAGFVQDDGVHPLQRLQVFALLEQDPQLSRPSGYDQNGHGGGQPERAWTGDDEDRDRLFQRLAKGVGGKNVIPGQKRRDCDRHDDWHENVRHLVCHSLNRSFGHLRFFHRMDHLGQGSLVPDPGRFYFQPAVLVQRRSDDRLPAPFLDRQAFPCEDGLIHRRSAFDNDSVSRDALPWLDDKNIAYSQLRDRYGGDTRGTQDICDLRLQLVELPDRVLAAVFGHRFQVFAQEQKRKNDGAGLVVESRRMSGRRLGGKGDVMAVKKSGGRAEDDEDIHVGCLAFQGMPSPRIKGIADPKLDRQRQGQLKIWVQKQRRDPNERGKGKMSGHRPQKRDGQEPRQEKTAQQVVFFRMRFAFLVRPCLIAELFDSRDDRFVIDLLIVVGDACLVGRQADLHLYHAICPGQYLLDPAGTGCTSHPRDLIRLSHGHSRTLLCHQRMSRCNTYALPRRFRMQVKIPQTEERN</sequence>
<feature type="compositionally biased region" description="Basic and acidic residues" evidence="1">
    <location>
        <begin position="549"/>
        <end position="558"/>
    </location>
</feature>
<reference evidence="2 3" key="1">
    <citation type="submission" date="2023-09" db="EMBL/GenBank/DDBJ databases">
        <title>Complete Genome and Methylome dissection of Bacillus brevis NEB573 original source of BbsI restriction endonuclease.</title>
        <authorList>
            <person name="Fomenkov A."/>
            <person name="Roberts R.D."/>
        </authorList>
    </citation>
    <scope>NUCLEOTIDE SEQUENCE [LARGE SCALE GENOMIC DNA]</scope>
    <source>
        <strain evidence="2 3">NEB573</strain>
    </source>
</reference>
<evidence type="ECO:0000313" key="2">
    <source>
        <dbReference type="EMBL" id="WNC15170.1"/>
    </source>
</evidence>
<evidence type="ECO:0000313" key="3">
    <source>
        <dbReference type="Proteomes" id="UP001256827"/>
    </source>
</evidence>
<evidence type="ECO:0000256" key="1">
    <source>
        <dbReference type="SAM" id="MobiDB-lite"/>
    </source>
</evidence>
<feature type="compositionally biased region" description="Basic and acidic residues" evidence="1">
    <location>
        <begin position="1"/>
        <end position="14"/>
    </location>
</feature>
<gene>
    <name evidence="2" type="ORF">RGB73_01980</name>
</gene>
<accession>A0ABY9T505</accession>
<feature type="region of interest" description="Disordered" evidence="1">
    <location>
        <begin position="527"/>
        <end position="578"/>
    </location>
</feature>
<feature type="compositionally biased region" description="Basic and acidic residues" evidence="1">
    <location>
        <begin position="528"/>
        <end position="538"/>
    </location>
</feature>
<feature type="region of interest" description="Disordered" evidence="1">
    <location>
        <begin position="1"/>
        <end position="35"/>
    </location>
</feature>
<feature type="region of interest" description="Disordered" evidence="1">
    <location>
        <begin position="172"/>
        <end position="200"/>
    </location>
</feature>